<evidence type="ECO:0000259" key="3">
    <source>
        <dbReference type="Pfam" id="PF18962"/>
    </source>
</evidence>
<dbReference type="RefSeq" id="WP_386409398.1">
    <property type="nucleotide sequence ID" value="NZ_JBHTJH010000017.1"/>
</dbReference>
<keyword evidence="5" id="KW-1185">Reference proteome</keyword>
<proteinExistence type="predicted"/>
<gene>
    <name evidence="4" type="ORF">ACFQ1M_14365</name>
</gene>
<feature type="chain" id="PRO_5047226445" evidence="2">
    <location>
        <begin position="19"/>
        <end position="491"/>
    </location>
</feature>
<keyword evidence="1 2" id="KW-0732">Signal</keyword>
<comment type="caution">
    <text evidence="4">The sequence shown here is derived from an EMBL/GenBank/DDBJ whole genome shotgun (WGS) entry which is preliminary data.</text>
</comment>
<dbReference type="NCBIfam" id="TIGR04183">
    <property type="entry name" value="Por_Secre_tail"/>
    <property type="match status" value="1"/>
</dbReference>
<evidence type="ECO:0000313" key="4">
    <source>
        <dbReference type="EMBL" id="MFD0863395.1"/>
    </source>
</evidence>
<feature type="signal peptide" evidence="2">
    <location>
        <begin position="1"/>
        <end position="18"/>
    </location>
</feature>
<organism evidence="4 5">
    <name type="scientific">Sungkyunkwania multivorans</name>
    <dbReference type="NCBI Taxonomy" id="1173618"/>
    <lineage>
        <taxon>Bacteria</taxon>
        <taxon>Pseudomonadati</taxon>
        <taxon>Bacteroidota</taxon>
        <taxon>Flavobacteriia</taxon>
        <taxon>Flavobacteriales</taxon>
        <taxon>Flavobacteriaceae</taxon>
        <taxon>Sungkyunkwania</taxon>
    </lineage>
</organism>
<evidence type="ECO:0000256" key="2">
    <source>
        <dbReference type="SAM" id="SignalP"/>
    </source>
</evidence>
<accession>A0ABW3D0L2</accession>
<dbReference type="PANTHER" id="PTHR38787">
    <property type="entry name" value="REGULATORY P DOMAIN-CONTAINING PROTEIN"/>
    <property type="match status" value="1"/>
</dbReference>
<dbReference type="PANTHER" id="PTHR38787:SF3">
    <property type="entry name" value="REGULATORY P DOMAIN-CONTAINING PROTEIN"/>
    <property type="match status" value="1"/>
</dbReference>
<dbReference type="NCBIfam" id="TIGR04312">
    <property type="entry name" value="choice_anch_B"/>
    <property type="match status" value="1"/>
</dbReference>
<feature type="domain" description="Secretion system C-terminal sorting" evidence="3">
    <location>
        <begin position="421"/>
        <end position="490"/>
    </location>
</feature>
<protein>
    <submittedName>
        <fullName evidence="4">Choice-of-anchor B family protein</fullName>
    </submittedName>
</protein>
<dbReference type="InterPro" id="IPR027589">
    <property type="entry name" value="Choice_anch_B"/>
</dbReference>
<sequence>MRRLLVLLIFSIAVTLNAQTPCSGGLAGIYPCNDYDLLSSIDLNTLAGASGGSIIANDNWGWVDPLDGKEYAIMGTSTRTAFVDISDPLNPVFLGHLQRTSGSSANFWRDIKVYNNHAFIVADNAGAHGMQVFDLTNLRNVTNPPVTFTAVTTYTGVNSCHNIAINEGTGYAYLVGCGGVGNNGAIFIDLTDPANPIDVGGYNADGYTHDAQVITYAGPDIAYIGREIMVASNGVGGSSDDKIIFVNVSDKANPIKISEATYPLPGYAHQGWFTPDFRYFIVGDETDEPSIGNTRTLVFDVTDLDNPVLHTTYFGPTTSTDHNLYIIGDTLYEANYTSGMRVIDISDIDNSTTTTNTFTEVGYFDSFPANDNATTSNGAWNVYPFFPSGNIVISDQDAGMLIVRKSGTLSTPKFDRNSFSMYPNPASENVTIEVSQTKRINTISLSNLLGQTILSFDKLESSSFVIPTNTLAKGVYLVKVDNALAKKLVID</sequence>
<dbReference type="Proteomes" id="UP001596978">
    <property type="component" value="Unassembled WGS sequence"/>
</dbReference>
<dbReference type="InterPro" id="IPR026444">
    <property type="entry name" value="Secre_tail"/>
</dbReference>
<dbReference type="EMBL" id="JBHTJH010000017">
    <property type="protein sequence ID" value="MFD0863395.1"/>
    <property type="molecule type" value="Genomic_DNA"/>
</dbReference>
<evidence type="ECO:0000313" key="5">
    <source>
        <dbReference type="Proteomes" id="UP001596978"/>
    </source>
</evidence>
<dbReference type="Pfam" id="PF18962">
    <property type="entry name" value="Por_Secre_tail"/>
    <property type="match status" value="1"/>
</dbReference>
<evidence type="ECO:0000256" key="1">
    <source>
        <dbReference type="ARBA" id="ARBA00022729"/>
    </source>
</evidence>
<reference evidence="5" key="1">
    <citation type="journal article" date="2019" name="Int. J. Syst. Evol. Microbiol.">
        <title>The Global Catalogue of Microorganisms (GCM) 10K type strain sequencing project: providing services to taxonomists for standard genome sequencing and annotation.</title>
        <authorList>
            <consortium name="The Broad Institute Genomics Platform"/>
            <consortium name="The Broad Institute Genome Sequencing Center for Infectious Disease"/>
            <person name="Wu L."/>
            <person name="Ma J."/>
        </authorList>
    </citation>
    <scope>NUCLEOTIDE SEQUENCE [LARGE SCALE GENOMIC DNA]</scope>
    <source>
        <strain evidence="5">CCUG 62952</strain>
    </source>
</reference>
<name>A0ABW3D0L2_9FLAO</name>